<dbReference type="GO" id="GO:0005886">
    <property type="term" value="C:plasma membrane"/>
    <property type="evidence" value="ECO:0007669"/>
    <property type="project" value="TreeGrafter"/>
</dbReference>
<evidence type="ECO:0000313" key="8">
    <source>
        <dbReference type="Proteomes" id="UP000050509"/>
    </source>
</evidence>
<feature type="domain" description="Histidine kinase" evidence="6">
    <location>
        <begin position="1"/>
        <end position="176"/>
    </location>
</feature>
<dbReference type="EC" id="2.7.13.3" evidence="2"/>
<evidence type="ECO:0000256" key="5">
    <source>
        <dbReference type="ARBA" id="ARBA00023012"/>
    </source>
</evidence>
<comment type="caution">
    <text evidence="7">The sequence shown here is derived from an EMBL/GenBank/DDBJ whole genome shotgun (WGS) entry which is preliminary data.</text>
</comment>
<feature type="non-terminal residue" evidence="7">
    <location>
        <position position="176"/>
    </location>
</feature>
<dbReference type="Proteomes" id="UP000050509">
    <property type="component" value="Unassembled WGS sequence"/>
</dbReference>
<dbReference type="Gene3D" id="3.30.565.10">
    <property type="entry name" value="Histidine kinase-like ATPase, C-terminal domain"/>
    <property type="match status" value="1"/>
</dbReference>
<evidence type="ECO:0000256" key="2">
    <source>
        <dbReference type="ARBA" id="ARBA00012438"/>
    </source>
</evidence>
<dbReference type="InterPro" id="IPR036890">
    <property type="entry name" value="HATPase_C_sf"/>
</dbReference>
<comment type="catalytic activity">
    <reaction evidence="1">
        <text>ATP + protein L-histidine = ADP + protein N-phospho-L-histidine.</text>
        <dbReference type="EC" id="2.7.13.3"/>
    </reaction>
</comment>
<dbReference type="Pfam" id="PF02518">
    <property type="entry name" value="HATPase_c"/>
    <property type="match status" value="1"/>
</dbReference>
<dbReference type="GO" id="GO:0009927">
    <property type="term" value="F:histidine phosphotransfer kinase activity"/>
    <property type="evidence" value="ECO:0007669"/>
    <property type="project" value="TreeGrafter"/>
</dbReference>
<keyword evidence="3" id="KW-0808">Transferase</keyword>
<sequence>RPFGAALRDLNHIHASAQQLGRLSGDVLDLTSSEAGQLHLFREQLDLAELLRGLAPLGEQMAREQGLAWRVSLPARGPHVLGDRTRLRQVVLNLISNAVKFTEQGAVALELGLADGQALVSISDTGIGVPDAERELIFHEFHRAEAAQRPGTSGLGLGLAVCRQLLALHGGTLGLR</sequence>
<gene>
    <name evidence="7" type="ORF">SE17_43825</name>
</gene>
<name>A0A0P9GX50_9CHLR</name>
<dbReference type="GO" id="GO:0000155">
    <property type="term" value="F:phosphorelay sensor kinase activity"/>
    <property type="evidence" value="ECO:0007669"/>
    <property type="project" value="TreeGrafter"/>
</dbReference>
<keyword evidence="8" id="KW-1185">Reference proteome</keyword>
<dbReference type="InterPro" id="IPR003594">
    <property type="entry name" value="HATPase_dom"/>
</dbReference>
<keyword evidence="4" id="KW-0418">Kinase</keyword>
<dbReference type="InterPro" id="IPR004358">
    <property type="entry name" value="Sig_transdc_His_kin-like_C"/>
</dbReference>
<dbReference type="SUPFAM" id="SSF55874">
    <property type="entry name" value="ATPase domain of HSP90 chaperone/DNA topoisomerase II/histidine kinase"/>
    <property type="match status" value="1"/>
</dbReference>
<evidence type="ECO:0000259" key="6">
    <source>
        <dbReference type="PROSITE" id="PS50109"/>
    </source>
</evidence>
<evidence type="ECO:0000313" key="7">
    <source>
        <dbReference type="EMBL" id="KPV45964.1"/>
    </source>
</evidence>
<evidence type="ECO:0000256" key="3">
    <source>
        <dbReference type="ARBA" id="ARBA00022679"/>
    </source>
</evidence>
<reference evidence="7 8" key="1">
    <citation type="submission" date="2015-09" db="EMBL/GenBank/DDBJ databases">
        <title>Draft genome sequence of Kouleothrix aurantiaca JCM 19913.</title>
        <authorList>
            <person name="Hemp J."/>
        </authorList>
    </citation>
    <scope>NUCLEOTIDE SEQUENCE [LARGE SCALE GENOMIC DNA]</scope>
    <source>
        <strain evidence="7 8">COM-B</strain>
    </source>
</reference>
<dbReference type="AlphaFoldDB" id="A0A0P9GX50"/>
<protein>
    <recommendedName>
        <fullName evidence="2">histidine kinase</fullName>
        <ecNumber evidence="2">2.7.13.3</ecNumber>
    </recommendedName>
</protein>
<proteinExistence type="predicted"/>
<keyword evidence="5" id="KW-0902">Two-component regulatory system</keyword>
<dbReference type="SMART" id="SM00387">
    <property type="entry name" value="HATPase_c"/>
    <property type="match status" value="1"/>
</dbReference>
<dbReference type="EMBL" id="LJCR01003667">
    <property type="protein sequence ID" value="KPV45964.1"/>
    <property type="molecule type" value="Genomic_DNA"/>
</dbReference>
<dbReference type="PRINTS" id="PR00344">
    <property type="entry name" value="BCTRLSENSOR"/>
</dbReference>
<feature type="non-terminal residue" evidence="7">
    <location>
        <position position="1"/>
    </location>
</feature>
<dbReference type="InterPro" id="IPR005467">
    <property type="entry name" value="His_kinase_dom"/>
</dbReference>
<accession>A0A0P9GX50</accession>
<evidence type="ECO:0000256" key="1">
    <source>
        <dbReference type="ARBA" id="ARBA00000085"/>
    </source>
</evidence>
<organism evidence="7 8">
    <name type="scientific">Kouleothrix aurantiaca</name>
    <dbReference type="NCBI Taxonomy" id="186479"/>
    <lineage>
        <taxon>Bacteria</taxon>
        <taxon>Bacillati</taxon>
        <taxon>Chloroflexota</taxon>
        <taxon>Chloroflexia</taxon>
        <taxon>Chloroflexales</taxon>
        <taxon>Roseiflexineae</taxon>
        <taxon>Roseiflexaceae</taxon>
        <taxon>Kouleothrix</taxon>
    </lineage>
</organism>
<dbReference type="PANTHER" id="PTHR43047">
    <property type="entry name" value="TWO-COMPONENT HISTIDINE PROTEIN KINASE"/>
    <property type="match status" value="1"/>
</dbReference>
<dbReference type="PROSITE" id="PS50109">
    <property type="entry name" value="HIS_KIN"/>
    <property type="match status" value="1"/>
</dbReference>
<evidence type="ECO:0000256" key="4">
    <source>
        <dbReference type="ARBA" id="ARBA00022777"/>
    </source>
</evidence>
<dbReference type="PANTHER" id="PTHR43047:SF72">
    <property type="entry name" value="OSMOSENSING HISTIDINE PROTEIN KINASE SLN1"/>
    <property type="match status" value="1"/>
</dbReference>